<keyword evidence="2" id="KW-0378">Hydrolase</keyword>
<dbReference type="EMBL" id="CAJA01000486">
    <property type="protein sequence ID" value="CCH75276.1"/>
    <property type="molecule type" value="Genomic_DNA"/>
</dbReference>
<keyword evidence="3" id="KW-1185">Reference proteome</keyword>
<organism evidence="2 3">
    <name type="scientific">Nostocoides australiense Ben110</name>
    <dbReference type="NCBI Taxonomy" id="1193182"/>
    <lineage>
        <taxon>Bacteria</taxon>
        <taxon>Bacillati</taxon>
        <taxon>Actinomycetota</taxon>
        <taxon>Actinomycetes</taxon>
        <taxon>Micrococcales</taxon>
        <taxon>Intrasporangiaceae</taxon>
        <taxon>Nostocoides</taxon>
    </lineage>
</organism>
<accession>W6K2C6</accession>
<reference evidence="2 3" key="1">
    <citation type="journal article" date="2013" name="ISME J.">
        <title>A metabolic model for members of the genus Tetrasphaera involved in enhanced biological phosphorus removal.</title>
        <authorList>
            <person name="Kristiansen R."/>
            <person name="Nguyen H.T.T."/>
            <person name="Saunders A.M."/>
            <person name="Nielsen J.L."/>
            <person name="Wimmer R."/>
            <person name="Le V.Q."/>
            <person name="McIlroy S.J."/>
            <person name="Petrovski S."/>
            <person name="Seviour R.J."/>
            <person name="Calteau A."/>
            <person name="Nielsen K.L."/>
            <person name="Nielsen P.H."/>
        </authorList>
    </citation>
    <scope>NUCLEOTIDE SEQUENCE [LARGE SCALE GENOMIC DNA]</scope>
    <source>
        <strain evidence="2 3">Ben110</strain>
    </source>
</reference>
<proteinExistence type="predicted"/>
<dbReference type="SUPFAM" id="SSF53474">
    <property type="entry name" value="alpha/beta-Hydrolases"/>
    <property type="match status" value="1"/>
</dbReference>
<dbReference type="PANTHER" id="PTHR43798">
    <property type="entry name" value="MONOACYLGLYCEROL LIPASE"/>
    <property type="match status" value="1"/>
</dbReference>
<dbReference type="STRING" id="1193182.BN11_600006"/>
<dbReference type="RefSeq" id="WP_048695603.1">
    <property type="nucleotide sequence ID" value="NZ_HG764815.1"/>
</dbReference>
<dbReference type="PRINTS" id="PR00111">
    <property type="entry name" value="ABHYDROLASE"/>
</dbReference>
<dbReference type="Pfam" id="PF12697">
    <property type="entry name" value="Abhydrolase_6"/>
    <property type="match status" value="1"/>
</dbReference>
<comment type="caution">
    <text evidence="2">The sequence shown here is derived from an EMBL/GenBank/DDBJ whole genome shotgun (WGS) entry which is preliminary data.</text>
</comment>
<sequence>MTGPIAWLHGYTMSSRVWEPLWDLLPGRDHLGIDLPGHGSKAKTPMPRSMSGWTDMVAAEMRAAGSTELVGLSFGSSIALQVAADHPDLVRRLVLAAPTLSGVPDDPAARAKYWMLAMRIGELGPGPDIARIWMTDPPRIFTGLREVPQRYAAMADIIAGHPFGELRSGAMATLSSHVQDAAVLGRIRAEVLLIVGTDDMPQFIANTDTIAQAIPAAQVKIIEGAGHLPLLERPEVSAGLIAGFVSA</sequence>
<dbReference type="Gene3D" id="3.40.50.1820">
    <property type="entry name" value="alpha/beta hydrolase"/>
    <property type="match status" value="1"/>
</dbReference>
<dbReference type="InterPro" id="IPR050266">
    <property type="entry name" value="AB_hydrolase_sf"/>
</dbReference>
<dbReference type="PANTHER" id="PTHR43798:SF5">
    <property type="entry name" value="MONOACYLGLYCEROL LIPASE ABHD6"/>
    <property type="match status" value="1"/>
</dbReference>
<name>W6K2C6_9MICO</name>
<dbReference type="InterPro" id="IPR029058">
    <property type="entry name" value="AB_hydrolase_fold"/>
</dbReference>
<dbReference type="Proteomes" id="UP000035763">
    <property type="component" value="Unassembled WGS sequence"/>
</dbReference>
<evidence type="ECO:0000313" key="2">
    <source>
        <dbReference type="EMBL" id="CCH75276.1"/>
    </source>
</evidence>
<dbReference type="GO" id="GO:0016020">
    <property type="term" value="C:membrane"/>
    <property type="evidence" value="ECO:0007669"/>
    <property type="project" value="TreeGrafter"/>
</dbReference>
<dbReference type="GO" id="GO:0046464">
    <property type="term" value="P:acylglycerol catabolic process"/>
    <property type="evidence" value="ECO:0007669"/>
    <property type="project" value="TreeGrafter"/>
</dbReference>
<evidence type="ECO:0000313" key="3">
    <source>
        <dbReference type="Proteomes" id="UP000035763"/>
    </source>
</evidence>
<dbReference type="AlphaFoldDB" id="W6K2C6"/>
<protein>
    <submittedName>
        <fullName evidence="2">Putative Alpha/beta hydrolase fold</fullName>
    </submittedName>
</protein>
<dbReference type="OrthoDB" id="63519at2"/>
<evidence type="ECO:0000259" key="1">
    <source>
        <dbReference type="Pfam" id="PF12697"/>
    </source>
</evidence>
<gene>
    <name evidence="2" type="ORF">BN11_600006</name>
</gene>
<dbReference type="InterPro" id="IPR000073">
    <property type="entry name" value="AB_hydrolase_1"/>
</dbReference>
<dbReference type="GO" id="GO:0047372">
    <property type="term" value="F:monoacylglycerol lipase activity"/>
    <property type="evidence" value="ECO:0007669"/>
    <property type="project" value="TreeGrafter"/>
</dbReference>
<feature type="domain" description="AB hydrolase-1" evidence="1">
    <location>
        <begin position="8"/>
        <end position="236"/>
    </location>
</feature>